<dbReference type="GO" id="GO:0005634">
    <property type="term" value="C:nucleus"/>
    <property type="evidence" value="ECO:0007669"/>
    <property type="project" value="TreeGrafter"/>
</dbReference>
<dbReference type="EMBL" id="JASWJB010000242">
    <property type="protein sequence ID" value="KAK2592841.1"/>
    <property type="molecule type" value="Genomic_DNA"/>
</dbReference>
<feature type="compositionally biased region" description="Polar residues" evidence="1">
    <location>
        <begin position="49"/>
        <end position="63"/>
    </location>
</feature>
<evidence type="ECO:0008006" key="4">
    <source>
        <dbReference type="Google" id="ProtNLM"/>
    </source>
</evidence>
<proteinExistence type="predicted"/>
<feature type="compositionally biased region" description="Basic and acidic residues" evidence="1">
    <location>
        <begin position="207"/>
        <end position="216"/>
    </location>
</feature>
<dbReference type="PANTHER" id="PTHR13464">
    <property type="entry name" value="TRANSCRIPTIONAL REGULATOR PROTEIN HCNGP"/>
    <property type="match status" value="1"/>
</dbReference>
<keyword evidence="3" id="KW-1185">Reference proteome</keyword>
<protein>
    <recommendedName>
        <fullName evidence="4">HCNGP-domain-containing protein</fullName>
    </recommendedName>
</protein>
<name>A0AAJ0FQA4_9HYPO</name>
<feature type="region of interest" description="Disordered" evidence="1">
    <location>
        <begin position="207"/>
        <end position="247"/>
    </location>
</feature>
<feature type="compositionally biased region" description="Polar residues" evidence="1">
    <location>
        <begin position="87"/>
        <end position="100"/>
    </location>
</feature>
<evidence type="ECO:0000256" key="1">
    <source>
        <dbReference type="SAM" id="MobiDB-lite"/>
    </source>
</evidence>
<comment type="caution">
    <text evidence="2">The sequence shown here is derived from an EMBL/GenBank/DDBJ whole genome shotgun (WGS) entry which is preliminary data.</text>
</comment>
<dbReference type="Pfam" id="PF07818">
    <property type="entry name" value="HCNGP"/>
    <property type="match status" value="1"/>
</dbReference>
<organism evidence="2 3">
    <name type="scientific">Conoideocrella luteorostrata</name>
    <dbReference type="NCBI Taxonomy" id="1105319"/>
    <lineage>
        <taxon>Eukaryota</taxon>
        <taxon>Fungi</taxon>
        <taxon>Dikarya</taxon>
        <taxon>Ascomycota</taxon>
        <taxon>Pezizomycotina</taxon>
        <taxon>Sordariomycetes</taxon>
        <taxon>Hypocreomycetidae</taxon>
        <taxon>Hypocreales</taxon>
        <taxon>Clavicipitaceae</taxon>
        <taxon>Conoideocrella</taxon>
    </lineage>
</organism>
<evidence type="ECO:0000313" key="3">
    <source>
        <dbReference type="Proteomes" id="UP001251528"/>
    </source>
</evidence>
<feature type="compositionally biased region" description="Basic and acidic residues" evidence="1">
    <location>
        <begin position="238"/>
        <end position="247"/>
    </location>
</feature>
<dbReference type="PANTHER" id="PTHR13464:SF0">
    <property type="entry name" value="SAP30-BINDING PROTEIN"/>
    <property type="match status" value="1"/>
</dbReference>
<evidence type="ECO:0000313" key="2">
    <source>
        <dbReference type="EMBL" id="KAK2592841.1"/>
    </source>
</evidence>
<dbReference type="InterPro" id="IPR012479">
    <property type="entry name" value="SAP30BP"/>
</dbReference>
<reference evidence="2" key="1">
    <citation type="submission" date="2023-06" db="EMBL/GenBank/DDBJ databases">
        <title>Conoideocrella luteorostrata (Hypocreales: Clavicipitaceae), a potential biocontrol fungus for elongate hemlock scale in United States Christmas tree production areas.</title>
        <authorList>
            <person name="Barrett H."/>
            <person name="Lovett B."/>
            <person name="Macias A.M."/>
            <person name="Stajich J.E."/>
            <person name="Kasson M.T."/>
        </authorList>
    </citation>
    <scope>NUCLEOTIDE SEQUENCE</scope>
    <source>
        <strain evidence="2">ARSEF 14590</strain>
    </source>
</reference>
<dbReference type="AlphaFoldDB" id="A0AAJ0FQA4"/>
<feature type="compositionally biased region" description="Pro residues" evidence="1">
    <location>
        <begin position="68"/>
        <end position="84"/>
    </location>
</feature>
<feature type="region of interest" description="Disordered" evidence="1">
    <location>
        <begin position="1"/>
        <end position="128"/>
    </location>
</feature>
<dbReference type="GO" id="GO:0006355">
    <property type="term" value="P:regulation of DNA-templated transcription"/>
    <property type="evidence" value="ECO:0007669"/>
    <property type="project" value="InterPro"/>
</dbReference>
<dbReference type="Proteomes" id="UP001251528">
    <property type="component" value="Unassembled WGS sequence"/>
</dbReference>
<gene>
    <name evidence="2" type="ORF">QQS21_009444</name>
</gene>
<accession>A0AAJ0FQA4</accession>
<sequence>MAGLVSYMSSDEEDETLQHETSPTQAPGNKGLKTVAIFNESPKEVPAPTCQTPNQQEESSQPTIGPVPLGPSLPPPDSNLPPSLPSQEPSAPSSPYTSQRALIHDLTLPSIPNLTIPPSPSGSPPRITNEKFQQFLDLKRKGIHFNTKLESSTALRNPSLTDKLLSFADLSGLAQYETTLPLDLYDPSGFPEWAYREKLRRSREALVKEREGEKAGVRGVDFVSSTSTTPGGGGGLLKGEKRKGGWK</sequence>